<comment type="caution">
    <text evidence="7">Lacks conserved residue(s) required for the propagation of feature annotation.</text>
</comment>
<dbReference type="GO" id="GO:0015293">
    <property type="term" value="F:symporter activity"/>
    <property type="evidence" value="ECO:0007669"/>
    <property type="project" value="UniProtKB-UniRule"/>
</dbReference>
<dbReference type="GO" id="GO:0005886">
    <property type="term" value="C:plasma membrane"/>
    <property type="evidence" value="ECO:0007669"/>
    <property type="project" value="UniProtKB-SubCell"/>
</dbReference>
<comment type="similarity">
    <text evidence="7">Belongs to the dicarboxylate/amino acid:cation symporter (DAACS) (TC 2.A.23) family.</text>
</comment>
<dbReference type="AlphaFoldDB" id="K3WWW5"/>
<dbReference type="PRINTS" id="PR00173">
    <property type="entry name" value="EDTRNSPORT"/>
</dbReference>
<reference evidence="8" key="3">
    <citation type="submission" date="2015-02" db="UniProtKB">
        <authorList>
            <consortium name="EnsemblProtists"/>
        </authorList>
    </citation>
    <scope>IDENTIFICATION</scope>
    <source>
        <strain evidence="8">DAOM BR144</strain>
    </source>
</reference>
<evidence type="ECO:0000313" key="9">
    <source>
        <dbReference type="Proteomes" id="UP000019132"/>
    </source>
</evidence>
<feature type="transmembrane region" description="Helical" evidence="7">
    <location>
        <begin position="113"/>
        <end position="132"/>
    </location>
</feature>
<sequence>MVTSPKYDVIETPSVTGKDTTHEAPKKTSKWKEWFFGIPGILCGAVFGIFLGWLIQKGEPSAELVTWIGTPGNLFIRAIKCLVTPLVFCSLIVGMADMLAVGKAGSIGWRTGLLYLTTTIVATVEGLLWVLLLRPYFGDKAKVTESTITEMAFQCQEEGYFLSNVNGTISV</sequence>
<reference evidence="9" key="1">
    <citation type="journal article" date="2010" name="Genome Biol.">
        <title>Genome sequence of the necrotrophic plant pathogen Pythium ultimum reveals original pathogenicity mechanisms and effector repertoire.</title>
        <authorList>
            <person name="Levesque C.A."/>
            <person name="Brouwer H."/>
            <person name="Cano L."/>
            <person name="Hamilton J.P."/>
            <person name="Holt C."/>
            <person name="Huitema E."/>
            <person name="Raffaele S."/>
            <person name="Robideau G.P."/>
            <person name="Thines M."/>
            <person name="Win J."/>
            <person name="Zerillo M.M."/>
            <person name="Beakes G.W."/>
            <person name="Boore J.L."/>
            <person name="Busam D."/>
            <person name="Dumas B."/>
            <person name="Ferriera S."/>
            <person name="Fuerstenberg S.I."/>
            <person name="Gachon C.M."/>
            <person name="Gaulin E."/>
            <person name="Govers F."/>
            <person name="Grenville-Briggs L."/>
            <person name="Horner N."/>
            <person name="Hostetler J."/>
            <person name="Jiang R.H."/>
            <person name="Johnson J."/>
            <person name="Krajaejun T."/>
            <person name="Lin H."/>
            <person name="Meijer H.J."/>
            <person name="Moore B."/>
            <person name="Morris P."/>
            <person name="Phuntmart V."/>
            <person name="Puiu D."/>
            <person name="Shetty J."/>
            <person name="Stajich J.E."/>
            <person name="Tripathy S."/>
            <person name="Wawra S."/>
            <person name="van West P."/>
            <person name="Whitty B.R."/>
            <person name="Coutinho P.M."/>
            <person name="Henrissat B."/>
            <person name="Martin F."/>
            <person name="Thomas P.D."/>
            <person name="Tyler B.M."/>
            <person name="De Vries R.P."/>
            <person name="Kamoun S."/>
            <person name="Yandell M."/>
            <person name="Tisserat N."/>
            <person name="Buell C.R."/>
        </authorList>
    </citation>
    <scope>NUCLEOTIDE SEQUENCE</scope>
    <source>
        <strain evidence="9">DAOM:BR144</strain>
    </source>
</reference>
<proteinExistence type="inferred from homology"/>
<keyword evidence="3" id="KW-1003">Cell membrane</keyword>
<dbReference type="HOGENOM" id="CLU_1514520_0_0_1"/>
<dbReference type="STRING" id="431595.K3WWW5"/>
<protein>
    <recommendedName>
        <fullName evidence="7">Amino acid transporter</fullName>
    </recommendedName>
</protein>
<evidence type="ECO:0000313" key="8">
    <source>
        <dbReference type="EnsemblProtists" id="PYU1_T009463"/>
    </source>
</evidence>
<evidence type="ECO:0000256" key="2">
    <source>
        <dbReference type="ARBA" id="ARBA00022448"/>
    </source>
</evidence>
<organism evidence="8 9">
    <name type="scientific">Globisporangium ultimum (strain ATCC 200006 / CBS 805.95 / DAOM BR144)</name>
    <name type="common">Pythium ultimum</name>
    <dbReference type="NCBI Taxonomy" id="431595"/>
    <lineage>
        <taxon>Eukaryota</taxon>
        <taxon>Sar</taxon>
        <taxon>Stramenopiles</taxon>
        <taxon>Oomycota</taxon>
        <taxon>Peronosporomycetes</taxon>
        <taxon>Pythiales</taxon>
        <taxon>Pythiaceae</taxon>
        <taxon>Globisporangium</taxon>
    </lineage>
</organism>
<evidence type="ECO:0000256" key="7">
    <source>
        <dbReference type="RuleBase" id="RU361216"/>
    </source>
</evidence>
<dbReference type="PANTHER" id="PTHR42865:SF7">
    <property type="entry name" value="PROTON_GLUTAMATE-ASPARTATE SYMPORTER"/>
    <property type="match status" value="1"/>
</dbReference>
<feature type="transmembrane region" description="Helical" evidence="7">
    <location>
        <begin position="75"/>
        <end position="101"/>
    </location>
</feature>
<keyword evidence="5 7" id="KW-1133">Transmembrane helix</keyword>
<feature type="transmembrane region" description="Helical" evidence="7">
    <location>
        <begin position="34"/>
        <end position="55"/>
    </location>
</feature>
<comment type="subcellular location">
    <subcellularLocation>
        <location evidence="1">Cell membrane</location>
        <topology evidence="1">Multi-pass membrane protein</topology>
    </subcellularLocation>
    <subcellularLocation>
        <location evidence="7">Membrane</location>
        <topology evidence="7">Multi-pass membrane protein</topology>
    </subcellularLocation>
</comment>
<dbReference type="InterPro" id="IPR001991">
    <property type="entry name" value="Na-dicarboxylate_symporter"/>
</dbReference>
<dbReference type="InterPro" id="IPR036458">
    <property type="entry name" value="Na:dicarbo_symporter_sf"/>
</dbReference>
<name>K3WWW5_GLOUD</name>
<keyword evidence="6 7" id="KW-0472">Membrane</keyword>
<dbReference type="Pfam" id="PF00375">
    <property type="entry name" value="SDF"/>
    <property type="match status" value="1"/>
</dbReference>
<evidence type="ECO:0000256" key="5">
    <source>
        <dbReference type="ARBA" id="ARBA00022989"/>
    </source>
</evidence>
<dbReference type="SUPFAM" id="SSF118215">
    <property type="entry name" value="Proton glutamate symport protein"/>
    <property type="match status" value="1"/>
</dbReference>
<dbReference type="OMA" id="RRSWAHY"/>
<dbReference type="Proteomes" id="UP000019132">
    <property type="component" value="Unassembled WGS sequence"/>
</dbReference>
<evidence type="ECO:0000256" key="3">
    <source>
        <dbReference type="ARBA" id="ARBA00022475"/>
    </source>
</evidence>
<dbReference type="VEuPathDB" id="FungiDB:PYU1_G009445"/>
<dbReference type="eggNOG" id="KOG3787">
    <property type="taxonomic scope" value="Eukaryota"/>
</dbReference>
<dbReference type="InParanoid" id="K3WWW5"/>
<evidence type="ECO:0000256" key="4">
    <source>
        <dbReference type="ARBA" id="ARBA00022692"/>
    </source>
</evidence>
<reference evidence="9" key="2">
    <citation type="submission" date="2010-04" db="EMBL/GenBank/DDBJ databases">
        <authorList>
            <person name="Buell R."/>
            <person name="Hamilton J."/>
            <person name="Hostetler J."/>
        </authorList>
    </citation>
    <scope>NUCLEOTIDE SEQUENCE [LARGE SCALE GENOMIC DNA]</scope>
    <source>
        <strain evidence="9">DAOM:BR144</strain>
    </source>
</reference>
<keyword evidence="4 7" id="KW-0812">Transmembrane</keyword>
<evidence type="ECO:0000256" key="6">
    <source>
        <dbReference type="ARBA" id="ARBA00023136"/>
    </source>
</evidence>
<evidence type="ECO:0000256" key="1">
    <source>
        <dbReference type="ARBA" id="ARBA00004651"/>
    </source>
</evidence>
<keyword evidence="9" id="KW-1185">Reference proteome</keyword>
<accession>K3WWW5</accession>
<keyword evidence="7" id="KW-0769">Symport</keyword>
<dbReference type="Gene3D" id="1.10.3860.10">
    <property type="entry name" value="Sodium:dicarboxylate symporter"/>
    <property type="match status" value="1"/>
</dbReference>
<dbReference type="EnsemblProtists" id="PYU1_T009463">
    <property type="protein sequence ID" value="PYU1_T009463"/>
    <property type="gene ID" value="PYU1_G009445"/>
</dbReference>
<dbReference type="EMBL" id="GL376622">
    <property type="status" value="NOT_ANNOTATED_CDS"/>
    <property type="molecule type" value="Genomic_DNA"/>
</dbReference>
<keyword evidence="2 7" id="KW-0813">Transport</keyword>
<dbReference type="PANTHER" id="PTHR42865">
    <property type="entry name" value="PROTON/GLUTAMATE-ASPARTATE SYMPORTER"/>
    <property type="match status" value="1"/>
</dbReference>